<dbReference type="AlphaFoldDB" id="A0A9D9HMN1"/>
<reference evidence="1" key="1">
    <citation type="submission" date="2020-10" db="EMBL/GenBank/DDBJ databases">
        <authorList>
            <person name="Gilroy R."/>
        </authorList>
    </citation>
    <scope>NUCLEOTIDE SEQUENCE</scope>
    <source>
        <strain evidence="1">10532</strain>
    </source>
</reference>
<reference evidence="1" key="2">
    <citation type="journal article" date="2021" name="PeerJ">
        <title>Extensive microbial diversity within the chicken gut microbiome revealed by metagenomics and culture.</title>
        <authorList>
            <person name="Gilroy R."/>
            <person name="Ravi A."/>
            <person name="Getino M."/>
            <person name="Pursley I."/>
            <person name="Horton D.L."/>
            <person name="Alikhan N.F."/>
            <person name="Baker D."/>
            <person name="Gharbi K."/>
            <person name="Hall N."/>
            <person name="Watson M."/>
            <person name="Adriaenssens E.M."/>
            <person name="Foster-Nyarko E."/>
            <person name="Jarju S."/>
            <person name="Secka A."/>
            <person name="Antonio M."/>
            <person name="Oren A."/>
            <person name="Chaudhuri R.R."/>
            <person name="La Ragione R."/>
            <person name="Hildebrand F."/>
            <person name="Pallen M.J."/>
        </authorList>
    </citation>
    <scope>NUCLEOTIDE SEQUENCE</scope>
    <source>
        <strain evidence="1">10532</strain>
    </source>
</reference>
<sequence>MDNAEKPVKVIFRPEDYDLPFDASEITHVKMGGHFTSGDYWDPELEPYPYCLQKNPDGTWSQNYSEIEILGTDDNPVFFKFVVMHSEGELWLGIKTSAHDGLENMPYEFLYLSDDEITYNPPDFKFYPKRVIDFFKGIYIDSSTSEMVNVKLDGNGGFWGSDKKPSKDVRLLPKYPVNASFGFSLDGYLLKGWSTSSLKDEFPSSVVEGMTLYASWVKLSSIETNPVVKESNGDYTFIFNPVLYTSFIGKSLDTSLDIYIRGDFNSWLFDESYEWVKDSDYKMDYNPDTKDYRITLPESVASIDNYGSSGAFKFYINYDGSGKDVGWFGAAEYRKSEVELDASYYKSDNNFKIPDSL</sequence>
<dbReference type="Proteomes" id="UP000823638">
    <property type="component" value="Unassembled WGS sequence"/>
</dbReference>
<comment type="caution">
    <text evidence="1">The sequence shown here is derived from an EMBL/GenBank/DDBJ whole genome shotgun (WGS) entry which is preliminary data.</text>
</comment>
<evidence type="ECO:0000313" key="1">
    <source>
        <dbReference type="EMBL" id="MBO8456657.1"/>
    </source>
</evidence>
<proteinExistence type="predicted"/>
<organism evidence="1 2">
    <name type="scientific">Candidatus Gallitreponema excrementavium</name>
    <dbReference type="NCBI Taxonomy" id="2840840"/>
    <lineage>
        <taxon>Bacteria</taxon>
        <taxon>Pseudomonadati</taxon>
        <taxon>Spirochaetota</taxon>
        <taxon>Spirochaetia</taxon>
        <taxon>Spirochaetales</taxon>
        <taxon>Candidatus Gallitreponema</taxon>
    </lineage>
</organism>
<gene>
    <name evidence="1" type="ORF">IAA81_00320</name>
</gene>
<accession>A0A9D9HMN1</accession>
<evidence type="ECO:0000313" key="2">
    <source>
        <dbReference type="Proteomes" id="UP000823638"/>
    </source>
</evidence>
<dbReference type="EMBL" id="JADIMM010000007">
    <property type="protein sequence ID" value="MBO8456657.1"/>
    <property type="molecule type" value="Genomic_DNA"/>
</dbReference>
<name>A0A9D9HMN1_9SPIR</name>
<protein>
    <submittedName>
        <fullName evidence="1">Uncharacterized protein</fullName>
    </submittedName>
</protein>